<gene>
    <name evidence="2" type="ORF">NATSA_00200</name>
</gene>
<dbReference type="EMBL" id="JAFIDN010000001">
    <property type="protein sequence ID" value="MBP3191072.1"/>
    <property type="molecule type" value="Genomic_DNA"/>
</dbReference>
<keyword evidence="1" id="KW-1133">Transmembrane helix</keyword>
<dbReference type="Proteomes" id="UP000673975">
    <property type="component" value="Unassembled WGS sequence"/>
</dbReference>
<reference evidence="2" key="1">
    <citation type="submission" date="2021-02" db="EMBL/GenBank/DDBJ databases">
        <title>Natronogracilivirga saccharolytica gen. nov. sp. nov. a new anaerobic, haloalkiliphilic carbohydrate-fermenting bacterium from soda lake and proposing of Cyclonatronumiaceae fam. nov. in the phylum Balneolaeota.</title>
        <authorList>
            <person name="Zhilina T.N."/>
            <person name="Sorokin D.Y."/>
            <person name="Zavarzina D.G."/>
            <person name="Toshchakov S.V."/>
            <person name="Kublanov I.V."/>
        </authorList>
    </citation>
    <scope>NUCLEOTIDE SEQUENCE</scope>
    <source>
        <strain evidence="2">Z-1702</strain>
    </source>
</reference>
<evidence type="ECO:0000313" key="3">
    <source>
        <dbReference type="Proteomes" id="UP000673975"/>
    </source>
</evidence>
<keyword evidence="1" id="KW-0812">Transmembrane</keyword>
<comment type="caution">
    <text evidence="2">The sequence shown here is derived from an EMBL/GenBank/DDBJ whole genome shotgun (WGS) entry which is preliminary data.</text>
</comment>
<sequence length="120" mass="14103">MNNESDPGNQYQKDFEDSIQYGVSFDNVNLRTVSFWIVLGIIIVAIILYGVYNMYTYNQFLSSQQAAIEAEFHELEEMRERDQERLHSVSMVDEEEGRYRIPIDSAMTLIVRQHTNDNQE</sequence>
<name>A0A8J7UU34_9BACT</name>
<keyword evidence="3" id="KW-1185">Reference proteome</keyword>
<keyword evidence="1" id="KW-0472">Membrane</keyword>
<evidence type="ECO:0000256" key="1">
    <source>
        <dbReference type="SAM" id="Phobius"/>
    </source>
</evidence>
<evidence type="ECO:0000313" key="2">
    <source>
        <dbReference type="EMBL" id="MBP3191072.1"/>
    </source>
</evidence>
<feature type="transmembrane region" description="Helical" evidence="1">
    <location>
        <begin position="33"/>
        <end position="52"/>
    </location>
</feature>
<dbReference type="RefSeq" id="WP_210509311.1">
    <property type="nucleotide sequence ID" value="NZ_JAFIDN010000001.1"/>
</dbReference>
<proteinExistence type="predicted"/>
<protein>
    <submittedName>
        <fullName evidence="2">Uncharacterized protein</fullName>
    </submittedName>
</protein>
<accession>A0A8J7UU34</accession>
<organism evidence="2 3">
    <name type="scientific">Natronogracilivirga saccharolytica</name>
    <dbReference type="NCBI Taxonomy" id="2812953"/>
    <lineage>
        <taxon>Bacteria</taxon>
        <taxon>Pseudomonadati</taxon>
        <taxon>Balneolota</taxon>
        <taxon>Balneolia</taxon>
        <taxon>Balneolales</taxon>
        <taxon>Cyclonatronaceae</taxon>
        <taxon>Natronogracilivirga</taxon>
    </lineage>
</organism>
<dbReference type="AlphaFoldDB" id="A0A8J7UU34"/>